<gene>
    <name evidence="5" type="ORF">Syun_005748</name>
</gene>
<organism evidence="5 6">
    <name type="scientific">Stephania yunnanensis</name>
    <dbReference type="NCBI Taxonomy" id="152371"/>
    <lineage>
        <taxon>Eukaryota</taxon>
        <taxon>Viridiplantae</taxon>
        <taxon>Streptophyta</taxon>
        <taxon>Embryophyta</taxon>
        <taxon>Tracheophyta</taxon>
        <taxon>Spermatophyta</taxon>
        <taxon>Magnoliopsida</taxon>
        <taxon>Ranunculales</taxon>
        <taxon>Menispermaceae</taxon>
        <taxon>Menispermoideae</taxon>
        <taxon>Cissampelideae</taxon>
        <taxon>Stephania</taxon>
    </lineage>
</organism>
<dbReference type="InterPro" id="IPR035595">
    <property type="entry name" value="UDP_glycos_trans_CS"/>
</dbReference>
<dbReference type="GO" id="GO:0080044">
    <property type="term" value="F:quercetin 7-O-glucosyltransferase activity"/>
    <property type="evidence" value="ECO:0007669"/>
    <property type="project" value="TreeGrafter"/>
</dbReference>
<evidence type="ECO:0000256" key="3">
    <source>
        <dbReference type="RuleBase" id="RU003718"/>
    </source>
</evidence>
<keyword evidence="6" id="KW-1185">Reference proteome</keyword>
<evidence type="ECO:0000313" key="5">
    <source>
        <dbReference type="EMBL" id="KAK9159407.1"/>
    </source>
</evidence>
<keyword evidence="3" id="KW-0328">Glycosyltransferase</keyword>
<dbReference type="EMBL" id="JBBNAF010000003">
    <property type="protein sequence ID" value="KAK9159407.1"/>
    <property type="molecule type" value="Genomic_DNA"/>
</dbReference>
<dbReference type="InterPro" id="IPR002213">
    <property type="entry name" value="UDP_glucos_trans"/>
</dbReference>
<dbReference type="PANTHER" id="PTHR11926:SF1553">
    <property type="entry name" value="GLYCOSYLTRANSFERASE"/>
    <property type="match status" value="1"/>
</dbReference>
<sequence>MEQAIVQRSTSRAHVVVLPFPAQGHINPAVQLAKCFTSKGLKVTVATTLSVSKSLETEGGGSLTFEPFSDGCEEDGVAKVLGIERYLERFELHGSKNLCALIEKYNGSEYPVKCLVYDSGITWALHVAKRLGLLGASFFTQTCAVTAIYHHVYHKRLSVPIQGSTVSLPGFPILERRDLPSFVNDVESYPFIFHNIVLNQFSNVNDADFIFFNTFDKLEEGVVDWVAKQWPNKVLTIGPSTPSIYQGKQDDSDKDYGLNVFAQDSSTCMNWLNTKENESVVYVSYGSVADMKKEQMEELAWGLRRSGYNFLWVVRATDQSKLPEKLVEEIAGKGLIVTWCPQLEVLAHRSVGGFLTHCGWNSTLEALALGVPMVAMPQWTDQMTNAKFVQDVWKVGIRTTANDNGVVGREEIERCVVEVMEGERRVEIKKSLAQWNALAKEAVNEGGSSDKNIEAFAARLL</sequence>
<evidence type="ECO:0000256" key="2">
    <source>
        <dbReference type="ARBA" id="ARBA00022679"/>
    </source>
</evidence>
<dbReference type="EC" id="2.4.1.-" evidence="4"/>
<dbReference type="Gene3D" id="3.40.50.2000">
    <property type="entry name" value="Glycogen Phosphorylase B"/>
    <property type="match status" value="2"/>
</dbReference>
<dbReference type="AlphaFoldDB" id="A0AAP0KX29"/>
<dbReference type="Pfam" id="PF00201">
    <property type="entry name" value="UDPGT"/>
    <property type="match status" value="1"/>
</dbReference>
<comment type="similarity">
    <text evidence="1 3">Belongs to the UDP-glycosyltransferase family.</text>
</comment>
<name>A0AAP0KX29_9MAGN</name>
<dbReference type="CDD" id="cd03784">
    <property type="entry name" value="GT1_Gtf-like"/>
    <property type="match status" value="1"/>
</dbReference>
<dbReference type="FunFam" id="3.40.50.2000:FF:000019">
    <property type="entry name" value="Glycosyltransferase"/>
    <property type="match status" value="1"/>
</dbReference>
<proteinExistence type="inferred from homology"/>
<reference evidence="5 6" key="1">
    <citation type="submission" date="2024-01" db="EMBL/GenBank/DDBJ databases">
        <title>Genome assemblies of Stephania.</title>
        <authorList>
            <person name="Yang L."/>
        </authorList>
    </citation>
    <scope>NUCLEOTIDE SEQUENCE [LARGE SCALE GENOMIC DNA]</scope>
    <source>
        <strain evidence="5">YNDBR</strain>
        <tissue evidence="5">Leaf</tissue>
    </source>
</reference>
<dbReference type="Proteomes" id="UP001420932">
    <property type="component" value="Unassembled WGS sequence"/>
</dbReference>
<comment type="caution">
    <text evidence="5">The sequence shown here is derived from an EMBL/GenBank/DDBJ whole genome shotgun (WGS) entry which is preliminary data.</text>
</comment>
<evidence type="ECO:0000256" key="4">
    <source>
        <dbReference type="RuleBase" id="RU362057"/>
    </source>
</evidence>
<evidence type="ECO:0000313" key="6">
    <source>
        <dbReference type="Proteomes" id="UP001420932"/>
    </source>
</evidence>
<dbReference type="GO" id="GO:0080043">
    <property type="term" value="F:quercetin 3-O-glucosyltransferase activity"/>
    <property type="evidence" value="ECO:0007669"/>
    <property type="project" value="TreeGrafter"/>
</dbReference>
<keyword evidence="2 3" id="KW-0808">Transferase</keyword>
<accession>A0AAP0KX29</accession>
<evidence type="ECO:0000256" key="1">
    <source>
        <dbReference type="ARBA" id="ARBA00009995"/>
    </source>
</evidence>
<dbReference type="PANTHER" id="PTHR11926">
    <property type="entry name" value="GLUCOSYL/GLUCURONOSYL TRANSFERASES"/>
    <property type="match status" value="1"/>
</dbReference>
<dbReference type="SUPFAM" id="SSF53756">
    <property type="entry name" value="UDP-Glycosyltransferase/glycogen phosphorylase"/>
    <property type="match status" value="1"/>
</dbReference>
<dbReference type="PROSITE" id="PS00375">
    <property type="entry name" value="UDPGT"/>
    <property type="match status" value="1"/>
</dbReference>
<protein>
    <recommendedName>
        <fullName evidence="4">Glycosyltransferase</fullName>
        <ecNumber evidence="4">2.4.1.-</ecNumber>
    </recommendedName>
</protein>